<proteinExistence type="predicted"/>
<evidence type="ECO:0000256" key="1">
    <source>
        <dbReference type="SAM" id="MobiDB-lite"/>
    </source>
</evidence>
<feature type="region of interest" description="Disordered" evidence="1">
    <location>
        <begin position="71"/>
        <end position="98"/>
    </location>
</feature>
<evidence type="ECO:0000313" key="3">
    <source>
        <dbReference type="Proteomes" id="UP001054945"/>
    </source>
</evidence>
<keyword evidence="3" id="KW-1185">Reference proteome</keyword>
<sequence>MTLELSKIHSSFISPSNPSPIVIVKEGHEEAPASHTAAATSSSRIAYCFCGKYERPRTEKKIVLQRAIGGVPISIPNTGPNHRNSASEGDSPKESADS</sequence>
<gene>
    <name evidence="2" type="ORF">CEXT_806221</name>
</gene>
<organism evidence="2 3">
    <name type="scientific">Caerostris extrusa</name>
    <name type="common">Bark spider</name>
    <name type="synonym">Caerostris bankana</name>
    <dbReference type="NCBI Taxonomy" id="172846"/>
    <lineage>
        <taxon>Eukaryota</taxon>
        <taxon>Metazoa</taxon>
        <taxon>Ecdysozoa</taxon>
        <taxon>Arthropoda</taxon>
        <taxon>Chelicerata</taxon>
        <taxon>Arachnida</taxon>
        <taxon>Araneae</taxon>
        <taxon>Araneomorphae</taxon>
        <taxon>Entelegynae</taxon>
        <taxon>Araneoidea</taxon>
        <taxon>Araneidae</taxon>
        <taxon>Caerostris</taxon>
    </lineage>
</organism>
<evidence type="ECO:0000313" key="2">
    <source>
        <dbReference type="EMBL" id="GIX76497.1"/>
    </source>
</evidence>
<comment type="caution">
    <text evidence="2">The sequence shown here is derived from an EMBL/GenBank/DDBJ whole genome shotgun (WGS) entry which is preliminary data.</text>
</comment>
<protein>
    <submittedName>
        <fullName evidence="2">Uncharacterized protein</fullName>
    </submittedName>
</protein>
<accession>A0AAV4MYV1</accession>
<name>A0AAV4MYV1_CAEEX</name>
<dbReference type="EMBL" id="BPLR01020257">
    <property type="protein sequence ID" value="GIX76497.1"/>
    <property type="molecule type" value="Genomic_DNA"/>
</dbReference>
<dbReference type="AlphaFoldDB" id="A0AAV4MYV1"/>
<dbReference type="Proteomes" id="UP001054945">
    <property type="component" value="Unassembled WGS sequence"/>
</dbReference>
<reference evidence="2 3" key="1">
    <citation type="submission" date="2021-06" db="EMBL/GenBank/DDBJ databases">
        <title>Caerostris extrusa draft genome.</title>
        <authorList>
            <person name="Kono N."/>
            <person name="Arakawa K."/>
        </authorList>
    </citation>
    <scope>NUCLEOTIDE SEQUENCE [LARGE SCALE GENOMIC DNA]</scope>
</reference>
<feature type="compositionally biased region" description="Polar residues" evidence="1">
    <location>
        <begin position="75"/>
        <end position="88"/>
    </location>
</feature>